<reference evidence="2 3" key="1">
    <citation type="submission" date="2019-10" db="EMBL/GenBank/DDBJ databases">
        <title>Bifidobacterium from non-human primates.</title>
        <authorList>
            <person name="Modesto M."/>
        </authorList>
    </citation>
    <scope>NUCLEOTIDE SEQUENCE [LARGE SCALE GENOMIC DNA]</scope>
    <source>
        <strain evidence="2 3">TRE17</strain>
    </source>
</reference>
<dbReference type="EMBL" id="WHZW01000036">
    <property type="protein sequence ID" value="NEG90607.1"/>
    <property type="molecule type" value="Genomic_DNA"/>
</dbReference>
<evidence type="ECO:0000256" key="1">
    <source>
        <dbReference type="SAM" id="MobiDB-lite"/>
    </source>
</evidence>
<feature type="region of interest" description="Disordered" evidence="1">
    <location>
        <begin position="1"/>
        <end position="22"/>
    </location>
</feature>
<evidence type="ECO:0000313" key="2">
    <source>
        <dbReference type="EMBL" id="NEG90607.1"/>
    </source>
</evidence>
<accession>A0A6N9Z7E4</accession>
<evidence type="ECO:0000313" key="3">
    <source>
        <dbReference type="Proteomes" id="UP000469194"/>
    </source>
</evidence>
<dbReference type="RefSeq" id="WP_163233009.1">
    <property type="nucleotide sequence ID" value="NZ_WHZW01000036.1"/>
</dbReference>
<sequence>MSDMSDEYTLITPETEADGEDARPVRIQYGDVKMRLPRLDDSRHVPLAVLTAGMSAVSRGWDNLDQDEKIGFMSVILSYLLREYPRLEREIDRRSGDKMADIGRIIAAWVEASRTDPKS</sequence>
<gene>
    <name evidence="2" type="ORF">GFD25_11600</name>
</gene>
<name>A0A6N9Z7E4_9BIFI</name>
<organism evidence="2 3">
    <name type="scientific">Bifidobacterium aerophilum</name>
    <dbReference type="NCBI Taxonomy" id="1798155"/>
    <lineage>
        <taxon>Bacteria</taxon>
        <taxon>Bacillati</taxon>
        <taxon>Actinomycetota</taxon>
        <taxon>Actinomycetes</taxon>
        <taxon>Bifidobacteriales</taxon>
        <taxon>Bifidobacteriaceae</taxon>
        <taxon>Bifidobacterium</taxon>
    </lineage>
</organism>
<comment type="caution">
    <text evidence="2">The sequence shown here is derived from an EMBL/GenBank/DDBJ whole genome shotgun (WGS) entry which is preliminary data.</text>
</comment>
<dbReference type="AlphaFoldDB" id="A0A6N9Z7E4"/>
<keyword evidence="3" id="KW-1185">Reference proteome</keyword>
<proteinExistence type="predicted"/>
<dbReference type="Proteomes" id="UP000469194">
    <property type="component" value="Unassembled WGS sequence"/>
</dbReference>
<protein>
    <submittedName>
        <fullName evidence="2">Uncharacterized protein</fullName>
    </submittedName>
</protein>